<dbReference type="EMBL" id="NGKB01000004">
    <property type="protein sequence ID" value="RSU15817.1"/>
    <property type="molecule type" value="Genomic_DNA"/>
</dbReference>
<dbReference type="InterPro" id="IPR002761">
    <property type="entry name" value="Diphthami_syn_dom"/>
</dbReference>
<dbReference type="Pfam" id="PF01902">
    <property type="entry name" value="Diphthami_syn_2"/>
    <property type="match status" value="1"/>
</dbReference>
<feature type="domain" description="Diphthamide synthase" evidence="1">
    <location>
        <begin position="7"/>
        <end position="210"/>
    </location>
</feature>
<dbReference type="InterPro" id="IPR030662">
    <property type="entry name" value="DPH6/MJ0570"/>
</dbReference>
<dbReference type="OrthoDB" id="3572539at2"/>
<dbReference type="Gene3D" id="3.90.1490.10">
    <property type="entry name" value="putative n-type atp pyrophosphatase, domain 2"/>
    <property type="match status" value="1"/>
</dbReference>
<evidence type="ECO:0000313" key="3">
    <source>
        <dbReference type="Proteomes" id="UP000288028"/>
    </source>
</evidence>
<organism evidence="2 3">
    <name type="scientific">Vagococcus carniphilus</name>
    <dbReference type="NCBI Taxonomy" id="218144"/>
    <lineage>
        <taxon>Bacteria</taxon>
        <taxon>Bacillati</taxon>
        <taxon>Bacillota</taxon>
        <taxon>Bacilli</taxon>
        <taxon>Lactobacillales</taxon>
        <taxon>Enterococcaceae</taxon>
        <taxon>Vagococcus</taxon>
    </lineage>
</organism>
<dbReference type="SUPFAM" id="SSF52402">
    <property type="entry name" value="Adenine nucleotide alpha hydrolases-like"/>
    <property type="match status" value="1"/>
</dbReference>
<gene>
    <name evidence="2" type="ORF">CBF28_05115</name>
</gene>
<dbReference type="GO" id="GO:0017178">
    <property type="term" value="F:diphthine-ammonia ligase activity"/>
    <property type="evidence" value="ECO:0007669"/>
    <property type="project" value="TreeGrafter"/>
</dbReference>
<keyword evidence="3" id="KW-1185">Reference proteome</keyword>
<dbReference type="InterPro" id="IPR014729">
    <property type="entry name" value="Rossmann-like_a/b/a_fold"/>
</dbReference>
<proteinExistence type="predicted"/>
<dbReference type="Proteomes" id="UP000288028">
    <property type="component" value="Unassembled WGS sequence"/>
</dbReference>
<reference evidence="2 3" key="1">
    <citation type="submission" date="2017-05" db="EMBL/GenBank/DDBJ databases">
        <title>Vagococcus spp. assemblies.</title>
        <authorList>
            <person name="Gulvik C.A."/>
        </authorList>
    </citation>
    <scope>NUCLEOTIDE SEQUENCE [LARGE SCALE GENOMIC DNA]</scope>
    <source>
        <strain evidence="2 3">SS1714</strain>
    </source>
</reference>
<dbReference type="CDD" id="cd01994">
    <property type="entry name" value="AANH_PF0828-like"/>
    <property type="match status" value="1"/>
</dbReference>
<dbReference type="GO" id="GO:0017183">
    <property type="term" value="P:protein histidyl modification to diphthamide"/>
    <property type="evidence" value="ECO:0007669"/>
    <property type="project" value="TreeGrafter"/>
</dbReference>
<dbReference type="GeneID" id="95581672"/>
<evidence type="ECO:0000313" key="2">
    <source>
        <dbReference type="EMBL" id="RSU15817.1"/>
    </source>
</evidence>
<dbReference type="PANTHER" id="PTHR12196:SF2">
    <property type="entry name" value="DIPHTHINE--AMMONIA LIGASE"/>
    <property type="match status" value="1"/>
</dbReference>
<name>A0A430B6B1_9ENTE</name>
<comment type="caution">
    <text evidence="2">The sequence shown here is derived from an EMBL/GenBank/DDBJ whole genome shotgun (WGS) entry which is preliminary data.</text>
</comment>
<dbReference type="NCBIfam" id="TIGR00290">
    <property type="entry name" value="MJ0570_dom"/>
    <property type="match status" value="1"/>
</dbReference>
<dbReference type="RefSeq" id="WP_126792631.1">
    <property type="nucleotide sequence ID" value="NZ_CP060720.1"/>
</dbReference>
<dbReference type="AlphaFoldDB" id="A0A430B6B1"/>
<accession>A0A430B6B1</accession>
<dbReference type="PANTHER" id="PTHR12196">
    <property type="entry name" value="DOMAIN OF UNKNOWN FUNCTION 71 DUF71 -CONTAINING PROTEIN"/>
    <property type="match status" value="1"/>
</dbReference>
<sequence length="216" mass="24594">MEKFCLSYSTGKDSVLALDRMITAGYQCAGLVTSVSEDINRSWFHGIPLSLLEQAAESLQIPLVIVKNNPENYQERMVTSLRKMKESGIDYCVFGDIDIEENGQWDRNVCQKSGLKPLLPLWEESREEIVTEFVEKGYHAIIKTISKTSRIPDSFLGQPLDQMFIDYLNTHNIDVCGENGEYHTFVVDGPLFKFPINYQTTGVFESEYSKSIIIEN</sequence>
<dbReference type="Gene3D" id="3.40.50.620">
    <property type="entry name" value="HUPs"/>
    <property type="match status" value="1"/>
</dbReference>
<protein>
    <recommendedName>
        <fullName evidence="1">Diphthamide synthase domain-containing protein</fullName>
    </recommendedName>
</protein>
<evidence type="ECO:0000259" key="1">
    <source>
        <dbReference type="Pfam" id="PF01902"/>
    </source>
</evidence>